<gene>
    <name evidence="1" type="ORF">NEZAVI_LOCUS10942</name>
</gene>
<accession>A0A9P0MSV0</accession>
<dbReference type="EMBL" id="OV725081">
    <property type="protein sequence ID" value="CAH1402026.1"/>
    <property type="molecule type" value="Genomic_DNA"/>
</dbReference>
<dbReference type="AlphaFoldDB" id="A0A9P0MSV0"/>
<name>A0A9P0MSV0_NEZVI</name>
<protein>
    <submittedName>
        <fullName evidence="1">Uncharacterized protein</fullName>
    </submittedName>
</protein>
<dbReference type="OrthoDB" id="10505400at2759"/>
<organism evidence="1 2">
    <name type="scientific">Nezara viridula</name>
    <name type="common">Southern green stink bug</name>
    <name type="synonym">Cimex viridulus</name>
    <dbReference type="NCBI Taxonomy" id="85310"/>
    <lineage>
        <taxon>Eukaryota</taxon>
        <taxon>Metazoa</taxon>
        <taxon>Ecdysozoa</taxon>
        <taxon>Arthropoda</taxon>
        <taxon>Hexapoda</taxon>
        <taxon>Insecta</taxon>
        <taxon>Pterygota</taxon>
        <taxon>Neoptera</taxon>
        <taxon>Paraneoptera</taxon>
        <taxon>Hemiptera</taxon>
        <taxon>Heteroptera</taxon>
        <taxon>Panheteroptera</taxon>
        <taxon>Pentatomomorpha</taxon>
        <taxon>Pentatomoidea</taxon>
        <taxon>Pentatomidae</taxon>
        <taxon>Pentatominae</taxon>
        <taxon>Nezara</taxon>
    </lineage>
</organism>
<dbReference type="Proteomes" id="UP001152798">
    <property type="component" value="Chromosome 5"/>
</dbReference>
<proteinExistence type="predicted"/>
<sequence>MKGHERSPWYAANSKAGHYNGSSNDSFQIDFLLEEVEAGFSRRTLGNWFWAFLQIPIAPSSSAFVDPAPRMKRESGSQVSTSGFVNIRRRSTVSLIGQSLFPLATINRAFVRAFAQFLSHLIALDRLRHVPKCSVIYRVRD</sequence>
<evidence type="ECO:0000313" key="2">
    <source>
        <dbReference type="Proteomes" id="UP001152798"/>
    </source>
</evidence>
<reference evidence="1" key="1">
    <citation type="submission" date="2022-01" db="EMBL/GenBank/DDBJ databases">
        <authorList>
            <person name="King R."/>
        </authorList>
    </citation>
    <scope>NUCLEOTIDE SEQUENCE</scope>
</reference>
<evidence type="ECO:0000313" key="1">
    <source>
        <dbReference type="EMBL" id="CAH1402026.1"/>
    </source>
</evidence>
<keyword evidence="2" id="KW-1185">Reference proteome</keyword>